<gene>
    <name evidence="2" type="ORF">AR543_06640</name>
</gene>
<protein>
    <recommendedName>
        <fullName evidence="1">DUF4261 domain-containing protein</fullName>
    </recommendedName>
</protein>
<sequence length="287" mass="31951">MGIFDMFRKKKKEPVQQENRHRTDVEVQATNTPEAVVDPANNTPEPASMLLGFALLNSTEYDAEQLVRTMQTDWGIQVDGLEADMNMVFELGDMNIAVAYMPGPIPDQEVESNCKYNVLWPEAEQVVATHQAHVIITVMGITDPLIGHALFTQITSSVLKLDNAIAYYAPPMVMSAESYIESARMLQDQELPVQLWVFLGLYRSEDGGSSSYTVGLKHFGKDEIEIVDSSEEMADVFEFTLNIVSYVVGSDVTFRDGETIGFTADHKLQLTRSPAVAMEGYSMKIGY</sequence>
<dbReference type="Pfam" id="PF14080">
    <property type="entry name" value="DUF4261"/>
    <property type="match status" value="1"/>
</dbReference>
<keyword evidence="3" id="KW-1185">Reference proteome</keyword>
<dbReference type="AlphaFoldDB" id="A0A172ZDM2"/>
<reference evidence="2 3" key="2">
    <citation type="journal article" date="2016" name="Int. J. Syst. Evol. Microbiol.">
        <title>Paenibacillus bovis sp. nov., isolated from raw yak (Bos grunniens) milk.</title>
        <authorList>
            <person name="Gao C."/>
            <person name="Han J."/>
            <person name="Liu Z."/>
            <person name="Xu X."/>
            <person name="Hang F."/>
            <person name="Wu Z."/>
        </authorList>
    </citation>
    <scope>NUCLEOTIDE SEQUENCE [LARGE SCALE GENOMIC DNA]</scope>
    <source>
        <strain evidence="2 3">BD3526</strain>
    </source>
</reference>
<organism evidence="2 3">
    <name type="scientific">Paenibacillus bovis</name>
    <dbReference type="NCBI Taxonomy" id="1616788"/>
    <lineage>
        <taxon>Bacteria</taxon>
        <taxon>Bacillati</taxon>
        <taxon>Bacillota</taxon>
        <taxon>Bacilli</taxon>
        <taxon>Bacillales</taxon>
        <taxon>Paenibacillaceae</taxon>
        <taxon>Paenibacillus</taxon>
    </lineage>
</organism>
<dbReference type="InterPro" id="IPR025357">
    <property type="entry name" value="DUF4261"/>
</dbReference>
<evidence type="ECO:0000313" key="3">
    <source>
        <dbReference type="Proteomes" id="UP000078148"/>
    </source>
</evidence>
<dbReference type="OrthoDB" id="4827574at2"/>
<evidence type="ECO:0000259" key="1">
    <source>
        <dbReference type="Pfam" id="PF14080"/>
    </source>
</evidence>
<accession>A0A172ZDM2</accession>
<name>A0A172ZDM2_9BACL</name>
<dbReference type="KEGG" id="pbv:AR543_06640"/>
<dbReference type="EMBL" id="CP013023">
    <property type="protein sequence ID" value="ANF95708.1"/>
    <property type="molecule type" value="Genomic_DNA"/>
</dbReference>
<proteinExistence type="predicted"/>
<feature type="domain" description="DUF4261" evidence="1">
    <location>
        <begin position="212"/>
        <end position="285"/>
    </location>
</feature>
<dbReference type="Proteomes" id="UP000078148">
    <property type="component" value="Chromosome"/>
</dbReference>
<reference evidence="3" key="1">
    <citation type="submission" date="2015-10" db="EMBL/GenBank/DDBJ databases">
        <title>Genome of Paenibacillus bovis sp. nov.</title>
        <authorList>
            <person name="Wu Z."/>
            <person name="Gao C."/>
            <person name="Liu Z."/>
            <person name="Zheng H."/>
        </authorList>
    </citation>
    <scope>NUCLEOTIDE SEQUENCE [LARGE SCALE GENOMIC DNA]</scope>
    <source>
        <strain evidence="3">BD3526</strain>
    </source>
</reference>
<dbReference type="RefSeq" id="WP_060532889.1">
    <property type="nucleotide sequence ID" value="NZ_CP013023.1"/>
</dbReference>
<dbReference type="STRING" id="1616788.AR543_06640"/>
<evidence type="ECO:0000313" key="2">
    <source>
        <dbReference type="EMBL" id="ANF95708.1"/>
    </source>
</evidence>